<evidence type="ECO:0000313" key="1">
    <source>
        <dbReference type="EMBL" id="BBA93196.1"/>
    </source>
</evidence>
<protein>
    <submittedName>
        <fullName evidence="1">Uncharacterized protein</fullName>
    </submittedName>
</protein>
<dbReference type="AlphaFoldDB" id="A0A2Z5TPQ1"/>
<dbReference type="KEGG" id="srq:SR187_7965"/>
<organism evidence="1 2">
    <name type="scientific">Streptococcus ruminantium</name>
    <dbReference type="NCBI Taxonomy" id="1917441"/>
    <lineage>
        <taxon>Bacteria</taxon>
        <taxon>Bacillati</taxon>
        <taxon>Bacillota</taxon>
        <taxon>Bacilli</taxon>
        <taxon>Lactobacillales</taxon>
        <taxon>Streptococcaceae</taxon>
        <taxon>Streptococcus</taxon>
    </lineage>
</organism>
<sequence length="37" mass="4101">MQSDLSYQSGRLTAFVLKLGTIDSCDQALEQLPWLDG</sequence>
<evidence type="ECO:0000313" key="2">
    <source>
        <dbReference type="Proteomes" id="UP000269331"/>
    </source>
</evidence>
<accession>A0A2Z5TPQ1</accession>
<name>A0A2Z5TPQ1_9STRE</name>
<proteinExistence type="predicted"/>
<gene>
    <name evidence="1" type="ORF">SR187_7965</name>
</gene>
<reference evidence="1 2" key="1">
    <citation type="journal article" date="2018" name="Genome Biol. Evol.">
        <title>Complete Genome Sequence of Streptococcus ruminantium sp. nov. GUT-187T (=DSM 104980T =JCM 31869T), the Type Strain of S. ruminantium, and Comparison with Genome Sequences of Streptococcus suis Strains.</title>
        <authorList>
            <person name="Tohya M."/>
            <person name="Sekizaki T."/>
            <person name="Miyoshi-Akiyama T."/>
        </authorList>
    </citation>
    <scope>NUCLEOTIDE SEQUENCE [LARGE SCALE GENOMIC DNA]</scope>
    <source>
        <strain evidence="1 2">GUT187T</strain>
    </source>
</reference>
<dbReference type="EMBL" id="AP018400">
    <property type="protein sequence ID" value="BBA93196.1"/>
    <property type="molecule type" value="Genomic_DNA"/>
</dbReference>
<dbReference type="Proteomes" id="UP000269331">
    <property type="component" value="Chromosome"/>
</dbReference>